<comment type="subcellular location">
    <subcellularLocation>
        <location evidence="1">Cell membrane</location>
        <topology evidence="1">Multi-pass membrane protein</topology>
    </subcellularLocation>
</comment>
<dbReference type="InterPro" id="IPR011701">
    <property type="entry name" value="MFS"/>
</dbReference>
<evidence type="ECO:0000259" key="6">
    <source>
        <dbReference type="PROSITE" id="PS50850"/>
    </source>
</evidence>
<sequence>MAHVNSYFQQFGRFQRSARLYLISNALSGISAGIITVLYNLYLAQLGYGADFIGLVLLIATIGGGLMIFPAGLCIDRFGGKLILIWSSVLVGLAGTGQILFRTPLTLCISGFIAGIGGAFLLVINAPFLSTHSTSEERPHLFSLNIVLSLGTTVLGEFIGGFLPGWIRNFPTLMAPLPTGLEWLLASGATARSYQLSLLLAGLISLPSFIPLFLMASDRPATIPRSLQVPVSFHSQLQQRMTQLAKIRQRWRPLLKSPFATMLLAQILLYCGAGLFIPYFNLYFVQHLGASPALFGALDGGANLLHACMILMAPWLALRIGQVASIVIPRVLALPLMLILGFTRSLPLAAIAYPLRQGLTDMSQGIFQVFSMEVVEPRHRGLANSSYQAAYQVSYALATPIGGLIITHVGYAPLFVIACLLYSLMLILFWVRFGHRSH</sequence>
<evidence type="ECO:0000256" key="2">
    <source>
        <dbReference type="ARBA" id="ARBA00022692"/>
    </source>
</evidence>
<dbReference type="Proteomes" id="UP000287352">
    <property type="component" value="Unassembled WGS sequence"/>
</dbReference>
<name>A0A402A4E5_9CHLR</name>
<feature type="transmembrane region" description="Helical" evidence="5">
    <location>
        <begin position="141"/>
        <end position="167"/>
    </location>
</feature>
<dbReference type="InterPro" id="IPR036259">
    <property type="entry name" value="MFS_trans_sf"/>
</dbReference>
<dbReference type="GO" id="GO:0005886">
    <property type="term" value="C:plasma membrane"/>
    <property type="evidence" value="ECO:0007669"/>
    <property type="project" value="UniProtKB-SubCell"/>
</dbReference>
<dbReference type="Pfam" id="PF07690">
    <property type="entry name" value="MFS_1"/>
    <property type="match status" value="1"/>
</dbReference>
<reference evidence="8" key="1">
    <citation type="submission" date="2018-12" db="EMBL/GenBank/DDBJ databases">
        <title>Tengunoibacter tsumagoiensis gen. nov., sp. nov., Dictyobacter kobayashii sp. nov., D. alpinus sp. nov., and D. joshuensis sp. nov. and description of Dictyobacteraceae fam. nov. within the order Ktedonobacterales isolated from Tengu-no-mugimeshi.</title>
        <authorList>
            <person name="Wang C.M."/>
            <person name="Zheng Y."/>
            <person name="Sakai Y."/>
            <person name="Toyoda A."/>
            <person name="Minakuchi Y."/>
            <person name="Abe K."/>
            <person name="Yokota A."/>
            <person name="Yabe S."/>
        </authorList>
    </citation>
    <scope>NUCLEOTIDE SEQUENCE [LARGE SCALE GENOMIC DNA]</scope>
    <source>
        <strain evidence="8">Uno3</strain>
    </source>
</reference>
<keyword evidence="3 5" id="KW-1133">Transmembrane helix</keyword>
<keyword evidence="2 5" id="KW-0812">Transmembrane</keyword>
<keyword evidence="4 5" id="KW-0472">Membrane</keyword>
<dbReference type="RefSeq" id="WP_161975605.1">
    <property type="nucleotide sequence ID" value="NZ_BIFR01000001.1"/>
</dbReference>
<feature type="transmembrane region" description="Helical" evidence="5">
    <location>
        <begin position="411"/>
        <end position="431"/>
    </location>
</feature>
<evidence type="ECO:0000256" key="1">
    <source>
        <dbReference type="ARBA" id="ARBA00004651"/>
    </source>
</evidence>
<dbReference type="EMBL" id="BIFR01000001">
    <property type="protein sequence ID" value="GCE13982.1"/>
    <property type="molecule type" value="Genomic_DNA"/>
</dbReference>
<feature type="transmembrane region" description="Helical" evidence="5">
    <location>
        <begin position="20"/>
        <end position="40"/>
    </location>
</feature>
<feature type="transmembrane region" description="Helical" evidence="5">
    <location>
        <begin position="107"/>
        <end position="129"/>
    </location>
</feature>
<keyword evidence="8" id="KW-1185">Reference proteome</keyword>
<evidence type="ECO:0000256" key="5">
    <source>
        <dbReference type="SAM" id="Phobius"/>
    </source>
</evidence>
<dbReference type="AlphaFoldDB" id="A0A402A4E5"/>
<evidence type="ECO:0000256" key="3">
    <source>
        <dbReference type="ARBA" id="ARBA00022989"/>
    </source>
</evidence>
<organism evidence="7 8">
    <name type="scientific">Tengunoibacter tsumagoiensis</name>
    <dbReference type="NCBI Taxonomy" id="2014871"/>
    <lineage>
        <taxon>Bacteria</taxon>
        <taxon>Bacillati</taxon>
        <taxon>Chloroflexota</taxon>
        <taxon>Ktedonobacteria</taxon>
        <taxon>Ktedonobacterales</taxon>
        <taxon>Dictyobacteraceae</taxon>
        <taxon>Tengunoibacter</taxon>
    </lineage>
</organism>
<protein>
    <submittedName>
        <fullName evidence="7">MFS transporter</fullName>
    </submittedName>
</protein>
<feature type="transmembrane region" description="Helical" evidence="5">
    <location>
        <begin position="332"/>
        <end position="353"/>
    </location>
</feature>
<dbReference type="SUPFAM" id="SSF103473">
    <property type="entry name" value="MFS general substrate transporter"/>
    <property type="match status" value="1"/>
</dbReference>
<gene>
    <name evidence="7" type="ORF">KTT_38410</name>
</gene>
<feature type="transmembrane region" description="Helical" evidence="5">
    <location>
        <begin position="194"/>
        <end position="216"/>
    </location>
</feature>
<dbReference type="InterPro" id="IPR020846">
    <property type="entry name" value="MFS_dom"/>
</dbReference>
<evidence type="ECO:0000313" key="8">
    <source>
        <dbReference type="Proteomes" id="UP000287352"/>
    </source>
</evidence>
<comment type="caution">
    <text evidence="7">The sequence shown here is derived from an EMBL/GenBank/DDBJ whole genome shotgun (WGS) entry which is preliminary data.</text>
</comment>
<dbReference type="GO" id="GO:0022857">
    <property type="term" value="F:transmembrane transporter activity"/>
    <property type="evidence" value="ECO:0007669"/>
    <property type="project" value="InterPro"/>
</dbReference>
<proteinExistence type="predicted"/>
<accession>A0A402A4E5</accession>
<evidence type="ECO:0000256" key="4">
    <source>
        <dbReference type="ARBA" id="ARBA00023136"/>
    </source>
</evidence>
<dbReference type="PROSITE" id="PS50850">
    <property type="entry name" value="MFS"/>
    <property type="match status" value="1"/>
</dbReference>
<dbReference type="PANTHER" id="PTHR23520:SF5">
    <property type="entry name" value="TRANSPORTER, PUTATIVE (AFU_ORTHOLOGUE AFUA_3G04000)-RELATED"/>
    <property type="match status" value="1"/>
</dbReference>
<feature type="domain" description="Major facilitator superfamily (MFS) profile" evidence="6">
    <location>
        <begin position="17"/>
        <end position="437"/>
    </location>
</feature>
<dbReference type="PANTHER" id="PTHR23520">
    <property type="entry name" value="TRANSPORTER, PUTATIVE (AFU_ORTHOLOGUE AFUA_3G04000)-RELATED"/>
    <property type="match status" value="1"/>
</dbReference>
<feature type="transmembrane region" description="Helical" evidence="5">
    <location>
        <begin position="52"/>
        <end position="75"/>
    </location>
</feature>
<feature type="transmembrane region" description="Helical" evidence="5">
    <location>
        <begin position="300"/>
        <end position="320"/>
    </location>
</feature>
<feature type="transmembrane region" description="Helical" evidence="5">
    <location>
        <begin position="82"/>
        <end position="101"/>
    </location>
</feature>
<evidence type="ECO:0000313" key="7">
    <source>
        <dbReference type="EMBL" id="GCE13982.1"/>
    </source>
</evidence>
<feature type="transmembrane region" description="Helical" evidence="5">
    <location>
        <begin position="259"/>
        <end position="280"/>
    </location>
</feature>
<dbReference type="Gene3D" id="1.20.1250.20">
    <property type="entry name" value="MFS general substrate transporter like domains"/>
    <property type="match status" value="1"/>
</dbReference>